<proteinExistence type="predicted"/>
<reference evidence="6" key="1">
    <citation type="submission" date="2025-08" db="UniProtKB">
        <authorList>
            <consortium name="RefSeq"/>
        </authorList>
    </citation>
    <scope>IDENTIFICATION</scope>
</reference>
<dbReference type="InterPro" id="IPR027468">
    <property type="entry name" value="Alpha-dystroglycan_domain_2"/>
</dbReference>
<comment type="subcellular location">
    <subcellularLocation>
        <location evidence="1">Membrane</location>
    </subcellularLocation>
</comment>
<dbReference type="PANTHER" id="PTHR21559:SF24">
    <property type="entry name" value="DYSTROGLYCAN 1"/>
    <property type="match status" value="1"/>
</dbReference>
<dbReference type="PROSITE" id="PS51699">
    <property type="entry name" value="SEA_DG"/>
    <property type="match status" value="1"/>
</dbReference>
<dbReference type="RefSeq" id="XP_026523433.1">
    <property type="nucleotide sequence ID" value="XM_026667648.1"/>
</dbReference>
<evidence type="ECO:0000256" key="2">
    <source>
        <dbReference type="ARBA" id="ARBA00023136"/>
    </source>
</evidence>
<dbReference type="GO" id="GO:0043236">
    <property type="term" value="F:laminin binding"/>
    <property type="evidence" value="ECO:0007669"/>
    <property type="project" value="TreeGrafter"/>
</dbReference>
<keyword evidence="3" id="KW-0812">Transmembrane</keyword>
<dbReference type="Gene3D" id="2.60.40.10">
    <property type="entry name" value="Immunoglobulins"/>
    <property type="match status" value="1"/>
</dbReference>
<name>A0A6J1U4A7_9SAUR</name>
<dbReference type="InterPro" id="IPR013783">
    <property type="entry name" value="Ig-like_fold"/>
</dbReference>
<dbReference type="GO" id="GO:0005509">
    <property type="term" value="F:calcium ion binding"/>
    <property type="evidence" value="ECO:0007669"/>
    <property type="project" value="InterPro"/>
</dbReference>
<dbReference type="SUPFAM" id="SSF111006">
    <property type="entry name" value="Dystroglycan, domain 2"/>
    <property type="match status" value="1"/>
</dbReference>
<dbReference type="PANTHER" id="PTHR21559">
    <property type="entry name" value="DYSTROGLYCAN-RELATED"/>
    <property type="match status" value="1"/>
</dbReference>
<dbReference type="GO" id="GO:0016203">
    <property type="term" value="P:muscle attachment"/>
    <property type="evidence" value="ECO:0007669"/>
    <property type="project" value="TreeGrafter"/>
</dbReference>
<sequence>MAFSIYLAFPVLSGKQVLTAFCLNALLWTFLIFTGISLVVKESHRPCEDVQILQGVLGRRTVTRKASPYPLSLFACQGKITYYEITLAKDSTLSKWLEYSFSTNMHEGMQLTEKKSEEFHLTVVAHNEACEIPTANVTLHGEDHICIHAKNIICSGGWHAKHVSITFAEIVLRREDTLEIKEQLNLICTMAEYLHLDPSSLTLIPVEDSLNKYFQNLTILAEDIRYINSTKGHRVGLCWPVGFGVFAMLPDLIRVLSHNVESDNLSQLLGYEIVGWRVLKQGYEKRNPNKWQKRKMATPKPTWRPTQTQNFTVLVAAVPETHSVVKSEMSSSYVNKGTFSLIHSYVDFSTRPGMIHMDLEISKSTMFHYLSSELSPSLMLSSTEFEGKGAFQTPPISERLLFRFSTYQFDSIHNLVWTPMLNPDTLQLETNGLSLESSFGTKTNIQITRDIVISTLKEPAIVFSRKGISIENGVHATTTCQKTQGQPNTPPRVIHAIKWIAATVGHEFSFSIPPETFHDQEDGNSTQLTLGMNPIDGSPTDLDSWLQFNARDKRMYGYPLDADFQYSPQEFLLFAIDSGGLKTEDKFVVEIFKPTIIPCHVYTVITKDSYHSFLKNRKRIYLFLKKLSDYLLVESPGHVVLLHLKTGSAVFTWYNKSFCPKAEKCARDDIQDVLTKLGRPEEDVHPDFAEAMLPEFKIEQIGEVGYGGMCLSATKPTNDSVAFNRTVTGFDGGNCWITNVLMALLVAVCCTILAFLIIVYRQKYLKKTFQPECSTSCGHIDFKMGTLTSRKSPLLEQDVLPSTRLPIPMSMVCQQRSFRPHRGLVISKLPSPPKYRLPPLYERRDPG</sequence>
<dbReference type="GO" id="GO:0005856">
    <property type="term" value="C:cytoskeleton"/>
    <property type="evidence" value="ECO:0007669"/>
    <property type="project" value="UniProtKB-SubCell"/>
</dbReference>
<dbReference type="GO" id="GO:0042383">
    <property type="term" value="C:sarcolemma"/>
    <property type="evidence" value="ECO:0007669"/>
    <property type="project" value="TreeGrafter"/>
</dbReference>
<feature type="domain" description="Peptidase S72" evidence="4">
    <location>
        <begin position="597"/>
        <end position="708"/>
    </location>
</feature>
<dbReference type="AlphaFoldDB" id="A0A6J1U4A7"/>
<gene>
    <name evidence="6" type="primary">LOC113412191</name>
</gene>
<dbReference type="Proteomes" id="UP000504612">
    <property type="component" value="Unplaced"/>
</dbReference>
<evidence type="ECO:0000313" key="5">
    <source>
        <dbReference type="Proteomes" id="UP000504612"/>
    </source>
</evidence>
<evidence type="ECO:0000256" key="3">
    <source>
        <dbReference type="SAM" id="Phobius"/>
    </source>
</evidence>
<keyword evidence="3" id="KW-1133">Transmembrane helix</keyword>
<evidence type="ECO:0000313" key="6">
    <source>
        <dbReference type="RefSeq" id="XP_026523433.1"/>
    </source>
</evidence>
<accession>A0A6J1U4A7</accession>
<dbReference type="GO" id="GO:0021675">
    <property type="term" value="P:nerve development"/>
    <property type="evidence" value="ECO:0007669"/>
    <property type="project" value="TreeGrafter"/>
</dbReference>
<dbReference type="Gene3D" id="3.30.70.1040">
    <property type="entry name" value="Dystroglycan, domain 2"/>
    <property type="match status" value="1"/>
</dbReference>
<protein>
    <submittedName>
        <fullName evidence="6">Dystroglycan-like</fullName>
    </submittedName>
</protein>
<keyword evidence="2 3" id="KW-0472">Membrane</keyword>
<dbReference type="GO" id="GO:0016011">
    <property type="term" value="C:dystroglycan complex"/>
    <property type="evidence" value="ECO:0007669"/>
    <property type="project" value="TreeGrafter"/>
</dbReference>
<evidence type="ECO:0000259" key="4">
    <source>
        <dbReference type="PROSITE" id="PS51699"/>
    </source>
</evidence>
<dbReference type="KEGG" id="nss:113412191"/>
<dbReference type="GO" id="GO:0002009">
    <property type="term" value="P:morphogenesis of an epithelium"/>
    <property type="evidence" value="ECO:0007669"/>
    <property type="project" value="TreeGrafter"/>
</dbReference>
<dbReference type="SUPFAM" id="SSF49313">
    <property type="entry name" value="Cadherin-like"/>
    <property type="match status" value="1"/>
</dbReference>
<dbReference type="InterPro" id="IPR015919">
    <property type="entry name" value="Cadherin-like_sf"/>
</dbReference>
<keyword evidence="5" id="KW-1185">Reference proteome</keyword>
<dbReference type="GO" id="GO:0007411">
    <property type="term" value="P:axon guidance"/>
    <property type="evidence" value="ECO:0007669"/>
    <property type="project" value="TreeGrafter"/>
</dbReference>
<dbReference type="GeneID" id="113412191"/>
<organism evidence="5 6">
    <name type="scientific">Notechis scutatus</name>
    <name type="common">mainland tiger snake</name>
    <dbReference type="NCBI Taxonomy" id="8663"/>
    <lineage>
        <taxon>Eukaryota</taxon>
        <taxon>Metazoa</taxon>
        <taxon>Chordata</taxon>
        <taxon>Craniata</taxon>
        <taxon>Vertebrata</taxon>
        <taxon>Euteleostomi</taxon>
        <taxon>Lepidosauria</taxon>
        <taxon>Squamata</taxon>
        <taxon>Bifurcata</taxon>
        <taxon>Unidentata</taxon>
        <taxon>Episquamata</taxon>
        <taxon>Toxicofera</taxon>
        <taxon>Serpentes</taxon>
        <taxon>Colubroidea</taxon>
        <taxon>Elapidae</taxon>
        <taxon>Hydrophiinae</taxon>
        <taxon>Notechis</taxon>
    </lineage>
</organism>
<dbReference type="InterPro" id="IPR030398">
    <property type="entry name" value="SEA_DG_dom"/>
</dbReference>
<evidence type="ECO:0000256" key="1">
    <source>
        <dbReference type="ARBA" id="ARBA00004370"/>
    </source>
</evidence>
<feature type="transmembrane region" description="Helical" evidence="3">
    <location>
        <begin position="736"/>
        <end position="760"/>
    </location>
</feature>